<sequence>MPSPPSTTPSRLKSYATDNAASIYIIKEPEYYTTEAPKYYTTELSAPAYYTDALKYYSAPSYYQTEAPVYYT</sequence>
<dbReference type="PhylomeDB" id="E9HR79"/>
<name>E9HR79_DAPPU</name>
<dbReference type="Proteomes" id="UP000000305">
    <property type="component" value="Unassembled WGS sequence"/>
</dbReference>
<protein>
    <submittedName>
        <fullName evidence="1">Uncharacterized protein</fullName>
    </submittedName>
</protein>
<organism evidence="1 2">
    <name type="scientific">Daphnia pulex</name>
    <name type="common">Water flea</name>
    <dbReference type="NCBI Taxonomy" id="6669"/>
    <lineage>
        <taxon>Eukaryota</taxon>
        <taxon>Metazoa</taxon>
        <taxon>Ecdysozoa</taxon>
        <taxon>Arthropoda</taxon>
        <taxon>Crustacea</taxon>
        <taxon>Branchiopoda</taxon>
        <taxon>Diplostraca</taxon>
        <taxon>Cladocera</taxon>
        <taxon>Anomopoda</taxon>
        <taxon>Daphniidae</taxon>
        <taxon>Daphnia</taxon>
    </lineage>
</organism>
<dbReference type="EMBL" id="GL732732">
    <property type="protein sequence ID" value="EFX65758.1"/>
    <property type="molecule type" value="Genomic_DNA"/>
</dbReference>
<dbReference type="OrthoDB" id="6379388at2759"/>
<proteinExistence type="predicted"/>
<accession>E9HR79</accession>
<dbReference type="KEGG" id="dpx:DAPPUDRAFT_332887"/>
<dbReference type="HOGENOM" id="CLU_2724770_0_0_1"/>
<dbReference type="AlphaFoldDB" id="E9HR79"/>
<reference evidence="1 2" key="1">
    <citation type="journal article" date="2011" name="Science">
        <title>The ecoresponsive genome of Daphnia pulex.</title>
        <authorList>
            <person name="Colbourne J.K."/>
            <person name="Pfrender M.E."/>
            <person name="Gilbert D."/>
            <person name="Thomas W.K."/>
            <person name="Tucker A."/>
            <person name="Oakley T.H."/>
            <person name="Tokishita S."/>
            <person name="Aerts A."/>
            <person name="Arnold G.J."/>
            <person name="Basu M.K."/>
            <person name="Bauer D.J."/>
            <person name="Caceres C.E."/>
            <person name="Carmel L."/>
            <person name="Casola C."/>
            <person name="Choi J.H."/>
            <person name="Detter J.C."/>
            <person name="Dong Q."/>
            <person name="Dusheyko S."/>
            <person name="Eads B.D."/>
            <person name="Frohlich T."/>
            <person name="Geiler-Samerotte K.A."/>
            <person name="Gerlach D."/>
            <person name="Hatcher P."/>
            <person name="Jogdeo S."/>
            <person name="Krijgsveld J."/>
            <person name="Kriventseva E.V."/>
            <person name="Kultz D."/>
            <person name="Laforsch C."/>
            <person name="Lindquist E."/>
            <person name="Lopez J."/>
            <person name="Manak J.R."/>
            <person name="Muller J."/>
            <person name="Pangilinan J."/>
            <person name="Patwardhan R.P."/>
            <person name="Pitluck S."/>
            <person name="Pritham E.J."/>
            <person name="Rechtsteiner A."/>
            <person name="Rho M."/>
            <person name="Rogozin I.B."/>
            <person name="Sakarya O."/>
            <person name="Salamov A."/>
            <person name="Schaack S."/>
            <person name="Shapiro H."/>
            <person name="Shiga Y."/>
            <person name="Skalitzky C."/>
            <person name="Smith Z."/>
            <person name="Souvorov A."/>
            <person name="Sung W."/>
            <person name="Tang Z."/>
            <person name="Tsuchiya D."/>
            <person name="Tu H."/>
            <person name="Vos H."/>
            <person name="Wang M."/>
            <person name="Wolf Y.I."/>
            <person name="Yamagata H."/>
            <person name="Yamada T."/>
            <person name="Ye Y."/>
            <person name="Shaw J.R."/>
            <person name="Andrews J."/>
            <person name="Crease T.J."/>
            <person name="Tang H."/>
            <person name="Lucas S.M."/>
            <person name="Robertson H.M."/>
            <person name="Bork P."/>
            <person name="Koonin E.V."/>
            <person name="Zdobnov E.M."/>
            <person name="Grigoriev I.V."/>
            <person name="Lynch M."/>
            <person name="Boore J.L."/>
        </authorList>
    </citation>
    <scope>NUCLEOTIDE SEQUENCE [LARGE SCALE GENOMIC DNA]</scope>
</reference>
<evidence type="ECO:0000313" key="2">
    <source>
        <dbReference type="Proteomes" id="UP000000305"/>
    </source>
</evidence>
<evidence type="ECO:0000313" key="1">
    <source>
        <dbReference type="EMBL" id="EFX65758.1"/>
    </source>
</evidence>
<dbReference type="InParanoid" id="E9HR79"/>
<keyword evidence="2" id="KW-1185">Reference proteome</keyword>
<gene>
    <name evidence="1" type="ORF">DAPPUDRAFT_332887</name>
</gene>